<dbReference type="InterPro" id="IPR006680">
    <property type="entry name" value="Amidohydro-rel"/>
</dbReference>
<dbReference type="Gene3D" id="3.20.20.140">
    <property type="entry name" value="Metal-dependent hydrolases"/>
    <property type="match status" value="1"/>
</dbReference>
<keyword evidence="1" id="KW-0732">Signal</keyword>
<reference evidence="3" key="1">
    <citation type="submission" date="2021-12" db="EMBL/GenBank/DDBJ databases">
        <authorList>
            <person name="Ulrich A."/>
        </authorList>
    </citation>
    <scope>NUCLEOTIDE SEQUENCE</scope>
    <source>
        <strain evidence="3">A1P009</strain>
    </source>
</reference>
<feature type="signal peptide" evidence="1">
    <location>
        <begin position="1"/>
        <end position="30"/>
    </location>
</feature>
<dbReference type="EMBL" id="JAJQKU010000006">
    <property type="protein sequence ID" value="MCD9098451.1"/>
    <property type="molecule type" value="Genomic_DNA"/>
</dbReference>
<evidence type="ECO:0000256" key="1">
    <source>
        <dbReference type="SAM" id="SignalP"/>
    </source>
</evidence>
<evidence type="ECO:0000313" key="4">
    <source>
        <dbReference type="Proteomes" id="UP001430360"/>
    </source>
</evidence>
<name>A0ABS8UG17_9GAMM</name>
<dbReference type="CDD" id="cd01299">
    <property type="entry name" value="Met_dep_hydrolase_A"/>
    <property type="match status" value="1"/>
</dbReference>
<dbReference type="PANTHER" id="PTHR43135">
    <property type="entry name" value="ALPHA-D-RIBOSE 1-METHYLPHOSPHONATE 5-TRIPHOSPHATE DIPHOSPHATASE"/>
    <property type="match status" value="1"/>
</dbReference>
<gene>
    <name evidence="3" type="ORF">LTT95_16055</name>
</gene>
<feature type="chain" id="PRO_5045601315" evidence="1">
    <location>
        <begin position="31"/>
        <end position="447"/>
    </location>
</feature>
<feature type="domain" description="Amidohydrolase-related" evidence="2">
    <location>
        <begin position="87"/>
        <end position="435"/>
    </location>
</feature>
<reference evidence="3" key="2">
    <citation type="journal article" date="2022" name="Syst. Appl. Microbiol.">
        <title>Physiological and genomic characterisation of Luteimonas fraxinea sp. nov., a bacterial species associated with trees tolerant to ash dieback.</title>
        <authorList>
            <person name="Ulrich K."/>
            <person name="Becker R."/>
            <person name="Behrendt U."/>
            <person name="Kube M."/>
            <person name="Schneck V."/>
            <person name="Ulrich A."/>
        </authorList>
    </citation>
    <scope>NUCLEOTIDE SEQUENCE</scope>
    <source>
        <strain evidence="3">A1P009</strain>
    </source>
</reference>
<dbReference type="InterPro" id="IPR051781">
    <property type="entry name" value="Metallo-dep_Hydrolase"/>
</dbReference>
<dbReference type="InterPro" id="IPR011059">
    <property type="entry name" value="Metal-dep_hydrolase_composite"/>
</dbReference>
<dbReference type="Gene3D" id="2.30.40.10">
    <property type="entry name" value="Urease, subunit C, domain 1"/>
    <property type="match status" value="1"/>
</dbReference>
<dbReference type="Proteomes" id="UP001430360">
    <property type="component" value="Unassembled WGS sequence"/>
</dbReference>
<organism evidence="3 4">
    <name type="scientific">Luteimonas fraxinea</name>
    <dbReference type="NCBI Taxonomy" id="2901869"/>
    <lineage>
        <taxon>Bacteria</taxon>
        <taxon>Pseudomonadati</taxon>
        <taxon>Pseudomonadota</taxon>
        <taxon>Gammaproteobacteria</taxon>
        <taxon>Lysobacterales</taxon>
        <taxon>Lysobacteraceae</taxon>
        <taxon>Luteimonas</taxon>
    </lineage>
</organism>
<proteinExistence type="predicted"/>
<comment type="caution">
    <text evidence="3">The sequence shown here is derived from an EMBL/GenBank/DDBJ whole genome shotgun (WGS) entry which is preliminary data.</text>
</comment>
<evidence type="ECO:0000259" key="2">
    <source>
        <dbReference type="Pfam" id="PF01979"/>
    </source>
</evidence>
<evidence type="ECO:0000313" key="3">
    <source>
        <dbReference type="EMBL" id="MCD9098451.1"/>
    </source>
</evidence>
<dbReference type="Pfam" id="PF01979">
    <property type="entry name" value="Amidohydro_1"/>
    <property type="match status" value="1"/>
</dbReference>
<accession>A0ABS8UG17</accession>
<dbReference type="InterPro" id="IPR032466">
    <property type="entry name" value="Metal_Hydrolase"/>
</dbReference>
<protein>
    <submittedName>
        <fullName evidence="3">Amidohydrolase family protein</fullName>
    </submittedName>
</protein>
<dbReference type="RefSeq" id="WP_232137754.1">
    <property type="nucleotide sequence ID" value="NZ_CP089507.1"/>
</dbReference>
<dbReference type="InterPro" id="IPR057744">
    <property type="entry name" value="OTAase-like"/>
</dbReference>
<sequence length="447" mass="47227">MARRPLARPFVLPSLGLLATALLLPAAASAATQTAVHCERLFDARSGRVLGEHTILIENGTIREVIPGRAKLQDGVESIVLGDRTCSPGWTDLHVHLGSQSSPASYSEGFRLDPVDYAFRAVGYAEKTLSAGFTTVRDLGGEVSPHLRDAINQGLVPGPRIFAAGKSIATTGGHADPSNGYNSMLSHLIGPPGPTEGVINSIDDARQAVRQRYKEGSDVIKITATGGVLSYARSGDAPQFTVDEVQAIVDTAKDYGYRVAAHAHGTEGMKRAVLAGVTSIEHGTHMSEEVMRLMKQRGTWYVPTIYAGRFVADKAKEPGYFPEVVRPKAATIGAQIQDTAARAYRAGVPIAFGTDQGVGPHGDNAREFLYMVEAGIPAAYALQSATLHAATVLGVDDQGVIEPGKRADIIAMPGDPVADINAVLGVDFVMTAGRVHRSPDVAPPVID</sequence>
<keyword evidence="4" id="KW-1185">Reference proteome</keyword>
<dbReference type="SUPFAM" id="SSF51556">
    <property type="entry name" value="Metallo-dependent hydrolases"/>
    <property type="match status" value="1"/>
</dbReference>
<dbReference type="PANTHER" id="PTHR43135:SF3">
    <property type="entry name" value="ALPHA-D-RIBOSE 1-METHYLPHOSPHONATE 5-TRIPHOSPHATE DIPHOSPHATASE"/>
    <property type="match status" value="1"/>
</dbReference>
<dbReference type="SUPFAM" id="SSF51338">
    <property type="entry name" value="Composite domain of metallo-dependent hydrolases"/>
    <property type="match status" value="1"/>
</dbReference>